<feature type="domain" description="DED" evidence="3">
    <location>
        <begin position="18"/>
        <end position="98"/>
    </location>
</feature>
<accession>A0A8W8KIM7</accession>
<dbReference type="Proteomes" id="UP000005408">
    <property type="component" value="Unassembled WGS sequence"/>
</dbReference>
<name>A0A8W8KIM7_MAGGI</name>
<dbReference type="SMART" id="SM00031">
    <property type="entry name" value="DED"/>
    <property type="match status" value="1"/>
</dbReference>
<dbReference type="CDD" id="cd00045">
    <property type="entry name" value="DED"/>
    <property type="match status" value="1"/>
</dbReference>
<feature type="region of interest" description="Disordered" evidence="2">
    <location>
        <begin position="506"/>
        <end position="543"/>
    </location>
</feature>
<evidence type="ECO:0000313" key="4">
    <source>
        <dbReference type="EnsemblMetazoa" id="G23638.1:cds"/>
    </source>
</evidence>
<dbReference type="EnsemblMetazoa" id="G23638.1">
    <property type="protein sequence ID" value="G23638.1:cds"/>
    <property type="gene ID" value="G23638"/>
</dbReference>
<organism evidence="4 5">
    <name type="scientific">Magallana gigas</name>
    <name type="common">Pacific oyster</name>
    <name type="synonym">Crassostrea gigas</name>
    <dbReference type="NCBI Taxonomy" id="29159"/>
    <lineage>
        <taxon>Eukaryota</taxon>
        <taxon>Metazoa</taxon>
        <taxon>Spiralia</taxon>
        <taxon>Lophotrochozoa</taxon>
        <taxon>Mollusca</taxon>
        <taxon>Bivalvia</taxon>
        <taxon>Autobranchia</taxon>
        <taxon>Pteriomorphia</taxon>
        <taxon>Ostreida</taxon>
        <taxon>Ostreoidea</taxon>
        <taxon>Ostreidae</taxon>
        <taxon>Magallana</taxon>
    </lineage>
</organism>
<dbReference type="GO" id="GO:0042981">
    <property type="term" value="P:regulation of apoptotic process"/>
    <property type="evidence" value="ECO:0007669"/>
    <property type="project" value="InterPro"/>
</dbReference>
<dbReference type="SUPFAM" id="SSF47986">
    <property type="entry name" value="DEATH domain"/>
    <property type="match status" value="1"/>
</dbReference>
<evidence type="ECO:0000259" key="3">
    <source>
        <dbReference type="PROSITE" id="PS50168"/>
    </source>
</evidence>
<proteinExistence type="predicted"/>
<feature type="coiled-coil region" evidence="1">
    <location>
        <begin position="239"/>
        <end position="266"/>
    </location>
</feature>
<dbReference type="Gene3D" id="1.10.533.10">
    <property type="entry name" value="Death Domain, Fas"/>
    <property type="match status" value="1"/>
</dbReference>
<dbReference type="InterPro" id="IPR001875">
    <property type="entry name" value="DED_dom"/>
</dbReference>
<feature type="compositionally biased region" description="Low complexity" evidence="2">
    <location>
        <begin position="510"/>
        <end position="520"/>
    </location>
</feature>
<dbReference type="PROSITE" id="PS50168">
    <property type="entry name" value="DED"/>
    <property type="match status" value="1"/>
</dbReference>
<evidence type="ECO:0000256" key="1">
    <source>
        <dbReference type="SAM" id="Coils"/>
    </source>
</evidence>
<reference evidence="4" key="1">
    <citation type="submission" date="2022-08" db="UniProtKB">
        <authorList>
            <consortium name="EnsemblMetazoa"/>
        </authorList>
    </citation>
    <scope>IDENTIFICATION</scope>
    <source>
        <strain evidence="4">05x7-T-G4-1.051#20</strain>
    </source>
</reference>
<dbReference type="InterPro" id="IPR011029">
    <property type="entry name" value="DEATH-like_dom_sf"/>
</dbReference>
<evidence type="ECO:0000256" key="2">
    <source>
        <dbReference type="SAM" id="MobiDB-lite"/>
    </source>
</evidence>
<dbReference type="AlphaFoldDB" id="A0A8W8KIM7"/>
<dbReference type="Pfam" id="PF01335">
    <property type="entry name" value="DED"/>
    <property type="match status" value="1"/>
</dbReference>
<protein>
    <recommendedName>
        <fullName evidence="3">DED domain-containing protein</fullName>
    </recommendedName>
</protein>
<keyword evidence="5" id="KW-1185">Reference proteome</keyword>
<sequence length="603" mass="69715">MESKLTDLDNLAPSGDFTLNAFLLELNDDLTDEDLERLKFLCKGKYGIGKRFLEKVQKPIDLFDILREKDLLNEMNIITLQAMLWTLPRRDLQKKYVEFAESIGSSIHFIVPRDTPENGYKYLKFHVMGADLDKYQRPDLERLRLMIATLLRVPPEFVIVSGIEPSNSLLITIMVQEDDAQRMLILPPASLVVFTEMLVNSIIVDQTKIHIPDDAKPSPSLHPTNSRMEEEARKALYRQRLAERELEKAHDKISKLQSNLSSANSAMKWSSQLLCYIMVILLQDVSEIYNKIIQSKRRIEAIVFNPVDKLQKTCVLKIFRHRLKKVRQLRYDEEIICDLLDAHAMVFQWHKHDKKDMEISILRHEIAYTAWERDKLAFYHGLGEKDKIMSQREEFLLAAMAQNIPVNIQQNIFIQQEVSKECVDFVFRQLSKDVSESDLKILNKLYSGQGKHNRQKASSAYEYLYNIWTDQNQAVELGSFVKGVLATPLNKPGLLENMGKYISEFHATGDKSQSSGQSTKSSDRRKNRHSGTGQSAAKELPQDQLQKILKKLEKIEKQTERREFNPYDKFMKGSPLENIGQLFPPSFLNGKYDSLNPEQGKLY</sequence>
<keyword evidence="1" id="KW-0175">Coiled coil</keyword>
<evidence type="ECO:0000313" key="5">
    <source>
        <dbReference type="Proteomes" id="UP000005408"/>
    </source>
</evidence>